<dbReference type="PANTHER" id="PTHR48207">
    <property type="entry name" value="SUCCINATE--HYDROXYMETHYLGLUTARATE COA-TRANSFERASE"/>
    <property type="match status" value="1"/>
</dbReference>
<evidence type="ECO:0000313" key="2">
    <source>
        <dbReference type="EMBL" id="MFC0542336.1"/>
    </source>
</evidence>
<dbReference type="InterPro" id="IPR050483">
    <property type="entry name" value="CoA-transferase_III_domain"/>
</dbReference>
<accession>A0ABV6MR81</accession>
<dbReference type="InterPro" id="IPR044855">
    <property type="entry name" value="CoA-Trfase_III_dom3_sf"/>
</dbReference>
<dbReference type="SUPFAM" id="SSF89796">
    <property type="entry name" value="CoA-transferase family III (CaiB/BaiF)"/>
    <property type="match status" value="1"/>
</dbReference>
<dbReference type="EMBL" id="JBHLUD010000003">
    <property type="protein sequence ID" value="MFC0542336.1"/>
    <property type="molecule type" value="Genomic_DNA"/>
</dbReference>
<dbReference type="Proteomes" id="UP001589810">
    <property type="component" value="Unassembled WGS sequence"/>
</dbReference>
<dbReference type="Gene3D" id="3.40.50.10540">
    <property type="entry name" value="Crotonobetainyl-coa:carnitine coa-transferase, domain 1"/>
    <property type="match status" value="1"/>
</dbReference>
<dbReference type="Gene3D" id="3.30.1540.10">
    <property type="entry name" value="formyl-coa transferase, domain 3"/>
    <property type="match status" value="1"/>
</dbReference>
<gene>
    <name evidence="2" type="ORF">ACFFH7_12640</name>
</gene>
<dbReference type="InterPro" id="IPR003673">
    <property type="entry name" value="CoA-Trfase_fam_III"/>
</dbReference>
<dbReference type="InterPro" id="IPR023606">
    <property type="entry name" value="CoA-Trfase_III_dom_1_sf"/>
</dbReference>
<proteinExistence type="predicted"/>
<dbReference type="Pfam" id="PF02515">
    <property type="entry name" value="CoA_transf_3"/>
    <property type="match status" value="1"/>
</dbReference>
<comment type="caution">
    <text evidence="2">The sequence shown here is derived from an EMBL/GenBank/DDBJ whole genome shotgun (WGS) entry which is preliminary data.</text>
</comment>
<protein>
    <submittedName>
        <fullName evidence="2">CaiB/BaiF CoA transferase family protein</fullName>
    </submittedName>
</protein>
<reference evidence="2 3" key="1">
    <citation type="submission" date="2024-09" db="EMBL/GenBank/DDBJ databases">
        <authorList>
            <person name="Sun Q."/>
            <person name="Mori K."/>
        </authorList>
    </citation>
    <scope>NUCLEOTIDE SEQUENCE [LARGE SCALE GENOMIC DNA]</scope>
    <source>
        <strain evidence="2 3">TBRC 1432</strain>
    </source>
</reference>
<dbReference type="GO" id="GO:0016740">
    <property type="term" value="F:transferase activity"/>
    <property type="evidence" value="ECO:0007669"/>
    <property type="project" value="UniProtKB-KW"/>
</dbReference>
<keyword evidence="1 2" id="KW-0808">Transferase</keyword>
<evidence type="ECO:0000313" key="3">
    <source>
        <dbReference type="Proteomes" id="UP001589810"/>
    </source>
</evidence>
<keyword evidence="3" id="KW-1185">Reference proteome</keyword>
<dbReference type="RefSeq" id="WP_273942843.1">
    <property type="nucleotide sequence ID" value="NZ_CP097263.1"/>
</dbReference>
<organism evidence="2 3">
    <name type="scientific">Kutzneria chonburiensis</name>
    <dbReference type="NCBI Taxonomy" id="1483604"/>
    <lineage>
        <taxon>Bacteria</taxon>
        <taxon>Bacillati</taxon>
        <taxon>Actinomycetota</taxon>
        <taxon>Actinomycetes</taxon>
        <taxon>Pseudonocardiales</taxon>
        <taxon>Pseudonocardiaceae</taxon>
        <taxon>Kutzneria</taxon>
    </lineage>
</organism>
<name>A0ABV6MR81_9PSEU</name>
<evidence type="ECO:0000256" key="1">
    <source>
        <dbReference type="ARBA" id="ARBA00022679"/>
    </source>
</evidence>
<sequence length="373" mass="39680">MGSLDGIVVADFSRVLAGPYCTMLLADLGADVIKVESPRGDDTRQWLPPANADGVGTYYLAVNRNKRSIALDLTDPTDAEAARELATRADVLVHNLRPGAMERFGLGYDDVAATNPTAVYCSISGFGPDSDLPGYDLLVQAMSGMMSLTGAPDGPPFRAGVAVIDVMTGLHAATGILAALHHRDVTGQGQHVRTNLLSAALSSLVNQTSAYVAGGVVPHRMGNEHLSLYPYEPMATGDGELIIAVGNDPQFRRLAAAIGAPELADDTRFATMARRNANRQELRRLLLARLAEKPAQEWFRILADADIPSGPINDVRQGVDLATELGLDPIAYAGGVPTVRNPLTLSATPTRHDLAPPKLDEHGAEIRAWLGRN</sequence>
<dbReference type="PANTHER" id="PTHR48207:SF3">
    <property type="entry name" value="SUCCINATE--HYDROXYMETHYLGLUTARATE COA-TRANSFERASE"/>
    <property type="match status" value="1"/>
</dbReference>